<dbReference type="EMBL" id="FOXP01000005">
    <property type="protein sequence ID" value="SFP68508.1"/>
    <property type="molecule type" value="Genomic_DNA"/>
</dbReference>
<gene>
    <name evidence="2" type="ORF">SAMN04488241_105140</name>
</gene>
<name>A0A1I5SCK4_9SPHN</name>
<dbReference type="STRING" id="634430.SAMN04488241_105140"/>
<feature type="domain" description="Phytase-like" evidence="1">
    <location>
        <begin position="74"/>
        <end position="314"/>
    </location>
</feature>
<sequence>MSRVMHRPLVLLAAILLPLAVVPGWSGEERSARLRASGAMTARRVPIDPHDAGRRRVGSLTYLGGVVLDGDHRAFGGFSALHVDGNRFTLLSDGGNLVRFRMGGDWRPRRVVFSFVPAGPRTGWEKRDRDAESLARDPVTARWWVGFENVNQIWRYAPDWTRAEAVAAPAAMRRWRRDGGPESLARLADGRFVAIAESPRRGERMRDGIVWPGDPTTRRPAFRFAYVASPGFSPSDMTALPNGGLLVLERALSLPFRWSARLVLVDPAALRPAAVVSGRTIAQLAPPLLADNYEGLAAVREGRDTILWLLSDDNQLFLERTLLLKFRLET</sequence>
<dbReference type="PIRSF" id="PIRSF031900">
    <property type="entry name" value="UCP031900"/>
    <property type="match status" value="1"/>
</dbReference>
<protein>
    <recommendedName>
        <fullName evidence="1">Phytase-like domain-containing protein</fullName>
    </recommendedName>
</protein>
<keyword evidence="3" id="KW-1185">Reference proteome</keyword>
<reference evidence="2 3" key="1">
    <citation type="submission" date="2016-10" db="EMBL/GenBank/DDBJ databases">
        <authorList>
            <person name="de Groot N.N."/>
        </authorList>
    </citation>
    <scope>NUCLEOTIDE SEQUENCE [LARGE SCALE GENOMIC DNA]</scope>
    <source>
        <strain evidence="2 3">CGMCC 1.9113</strain>
    </source>
</reference>
<dbReference type="SUPFAM" id="SSF101898">
    <property type="entry name" value="NHL repeat"/>
    <property type="match status" value="1"/>
</dbReference>
<accession>A0A1I5SCK4</accession>
<dbReference type="AlphaFoldDB" id="A0A1I5SCK4"/>
<dbReference type="InterPro" id="IPR014567">
    <property type="entry name" value="UCP031900"/>
</dbReference>
<dbReference type="Proteomes" id="UP000199586">
    <property type="component" value="Unassembled WGS sequence"/>
</dbReference>
<evidence type="ECO:0000313" key="3">
    <source>
        <dbReference type="Proteomes" id="UP000199586"/>
    </source>
</evidence>
<evidence type="ECO:0000313" key="2">
    <source>
        <dbReference type="EMBL" id="SFP68508.1"/>
    </source>
</evidence>
<dbReference type="InterPro" id="IPR027372">
    <property type="entry name" value="Phytase-like_dom"/>
</dbReference>
<evidence type="ECO:0000259" key="1">
    <source>
        <dbReference type="Pfam" id="PF13449"/>
    </source>
</evidence>
<proteinExistence type="predicted"/>
<dbReference type="Pfam" id="PF13449">
    <property type="entry name" value="Phytase-like"/>
    <property type="match status" value="1"/>
</dbReference>
<organism evidence="2 3">
    <name type="scientific">Sphingomonas rubra</name>
    <dbReference type="NCBI Taxonomy" id="634430"/>
    <lineage>
        <taxon>Bacteria</taxon>
        <taxon>Pseudomonadati</taxon>
        <taxon>Pseudomonadota</taxon>
        <taxon>Alphaproteobacteria</taxon>
        <taxon>Sphingomonadales</taxon>
        <taxon>Sphingomonadaceae</taxon>
        <taxon>Sphingomonas</taxon>
    </lineage>
</organism>